<evidence type="ECO:0000256" key="3">
    <source>
        <dbReference type="ARBA" id="ARBA00022691"/>
    </source>
</evidence>
<evidence type="ECO:0000256" key="7">
    <source>
        <dbReference type="SAM" id="MobiDB-lite"/>
    </source>
</evidence>
<evidence type="ECO:0000256" key="1">
    <source>
        <dbReference type="ARBA" id="ARBA00022603"/>
    </source>
</evidence>
<dbReference type="InterPro" id="IPR041698">
    <property type="entry name" value="Methyltransf_25"/>
</dbReference>
<dbReference type="GO" id="GO:0035242">
    <property type="term" value="F:protein-arginine omega-N asymmetric methyltransferase activity"/>
    <property type="evidence" value="ECO:0007669"/>
    <property type="project" value="UniProtKB-EC"/>
</dbReference>
<dbReference type="CDD" id="cd02440">
    <property type="entry name" value="AdoMet_MTases"/>
    <property type="match status" value="1"/>
</dbReference>
<evidence type="ECO:0000259" key="8">
    <source>
        <dbReference type="Pfam" id="PF13649"/>
    </source>
</evidence>
<dbReference type="InterPro" id="IPR036236">
    <property type="entry name" value="Znf_C2H2_sf"/>
</dbReference>
<evidence type="ECO:0000313" key="10">
    <source>
        <dbReference type="EMBL" id="GHP03504.1"/>
    </source>
</evidence>
<comment type="catalytic activity">
    <reaction evidence="5">
        <text>L-arginyl-[protein] + S-adenosyl-L-methionine = N(omega)-methyl-L-arginyl-[protein] + S-adenosyl-L-homocysteine + H(+)</text>
        <dbReference type="Rhea" id="RHEA:48100"/>
        <dbReference type="Rhea" id="RHEA-COMP:10532"/>
        <dbReference type="Rhea" id="RHEA-COMP:11990"/>
        <dbReference type="ChEBI" id="CHEBI:15378"/>
        <dbReference type="ChEBI" id="CHEBI:29965"/>
        <dbReference type="ChEBI" id="CHEBI:57856"/>
        <dbReference type="ChEBI" id="CHEBI:59789"/>
        <dbReference type="ChEBI" id="CHEBI:65280"/>
    </reaction>
    <physiologicalReaction direction="left-to-right" evidence="5">
        <dbReference type="Rhea" id="RHEA:48101"/>
    </physiologicalReaction>
</comment>
<dbReference type="Proteomes" id="UP000660262">
    <property type="component" value="Unassembled WGS sequence"/>
</dbReference>
<proteinExistence type="predicted"/>
<dbReference type="InterPro" id="IPR025799">
    <property type="entry name" value="Arg_MeTrfase"/>
</dbReference>
<accession>A0A830H8Z5</accession>
<keyword evidence="3 6" id="KW-0949">S-adenosyl-L-methionine</keyword>
<dbReference type="EMBL" id="BNJQ01000005">
    <property type="protein sequence ID" value="GHP03504.1"/>
    <property type="molecule type" value="Genomic_DNA"/>
</dbReference>
<feature type="region of interest" description="Disordered" evidence="7">
    <location>
        <begin position="166"/>
        <end position="187"/>
    </location>
</feature>
<dbReference type="GO" id="GO:0032259">
    <property type="term" value="P:methylation"/>
    <property type="evidence" value="ECO:0007669"/>
    <property type="project" value="UniProtKB-KW"/>
</dbReference>
<dbReference type="InterPro" id="IPR055135">
    <property type="entry name" value="PRMT_dom"/>
</dbReference>
<organism evidence="10 11">
    <name type="scientific">Pycnococcus provasolii</name>
    <dbReference type="NCBI Taxonomy" id="41880"/>
    <lineage>
        <taxon>Eukaryota</taxon>
        <taxon>Viridiplantae</taxon>
        <taxon>Chlorophyta</taxon>
        <taxon>Pseudoscourfieldiophyceae</taxon>
        <taxon>Pseudoscourfieldiales</taxon>
        <taxon>Pycnococcaceae</taxon>
        <taxon>Pycnococcus</taxon>
    </lineage>
</organism>
<feature type="region of interest" description="Disordered" evidence="7">
    <location>
        <begin position="121"/>
        <end position="143"/>
    </location>
</feature>
<comment type="catalytic activity">
    <reaction evidence="4">
        <text>L-arginyl-[protein] + 2 S-adenosyl-L-methionine = N(omega),N(omega)-dimethyl-L-arginyl-[protein] + 2 S-adenosyl-L-homocysteine + 2 H(+)</text>
        <dbReference type="Rhea" id="RHEA:48096"/>
        <dbReference type="Rhea" id="RHEA-COMP:10532"/>
        <dbReference type="Rhea" id="RHEA-COMP:11991"/>
        <dbReference type="ChEBI" id="CHEBI:15378"/>
        <dbReference type="ChEBI" id="CHEBI:29965"/>
        <dbReference type="ChEBI" id="CHEBI:57856"/>
        <dbReference type="ChEBI" id="CHEBI:59789"/>
        <dbReference type="ChEBI" id="CHEBI:61897"/>
        <dbReference type="EC" id="2.1.1.319"/>
    </reaction>
    <physiologicalReaction direction="left-to-right" evidence="4">
        <dbReference type="Rhea" id="RHEA:48097"/>
    </physiologicalReaction>
</comment>
<dbReference type="OrthoDB" id="7848332at2759"/>
<evidence type="ECO:0000256" key="6">
    <source>
        <dbReference type="PROSITE-ProRule" id="PRU01015"/>
    </source>
</evidence>
<keyword evidence="11" id="KW-1185">Reference proteome</keyword>
<keyword evidence="1 6" id="KW-0489">Methyltransferase</keyword>
<feature type="domain" description="Protein arginine N-methyltransferase" evidence="9">
    <location>
        <begin position="357"/>
        <end position="522"/>
    </location>
</feature>
<dbReference type="SUPFAM" id="SSF57667">
    <property type="entry name" value="beta-beta-alpha zinc fingers"/>
    <property type="match status" value="1"/>
</dbReference>
<evidence type="ECO:0000256" key="2">
    <source>
        <dbReference type="ARBA" id="ARBA00022679"/>
    </source>
</evidence>
<comment type="caution">
    <text evidence="10">The sequence shown here is derived from an EMBL/GenBank/DDBJ whole genome shotgun (WGS) entry which is preliminary data.</text>
</comment>
<evidence type="ECO:0000256" key="4">
    <source>
        <dbReference type="ARBA" id="ARBA00047384"/>
    </source>
</evidence>
<dbReference type="Gene3D" id="3.40.50.150">
    <property type="entry name" value="Vaccinia Virus protein VP39"/>
    <property type="match status" value="1"/>
</dbReference>
<keyword evidence="2 6" id="KW-0808">Transferase</keyword>
<dbReference type="SUPFAM" id="SSF53335">
    <property type="entry name" value="S-adenosyl-L-methionine-dependent methyltransferases"/>
    <property type="match status" value="1"/>
</dbReference>
<dbReference type="InterPro" id="IPR029063">
    <property type="entry name" value="SAM-dependent_MTases_sf"/>
</dbReference>
<feature type="domain" description="Methyltransferase" evidence="8">
    <location>
        <begin position="225"/>
        <end position="322"/>
    </location>
</feature>
<evidence type="ECO:0000259" key="9">
    <source>
        <dbReference type="Pfam" id="PF22528"/>
    </source>
</evidence>
<dbReference type="PANTHER" id="PTHR11006">
    <property type="entry name" value="PROTEIN ARGININE N-METHYLTRANSFERASE"/>
    <property type="match status" value="1"/>
</dbReference>
<dbReference type="PROSITE" id="PS51678">
    <property type="entry name" value="SAM_MT_PRMT"/>
    <property type="match status" value="1"/>
</dbReference>
<sequence length="541" mass="59975">MSDNNNNNNSDDDDNNSWSNWSEDNLFTTVCPLCPATSESPSLMLRDHLPSIHNLNLLNLRSKHSWDYHCCVRAVNYLRAGYDPSALEATISSVPRDSPQYLTPVLENDALLCCDDFLDDDDDDDDNPDEDSKPVDAQSSSDSLVAHLQRENALLHQRLSLIQSSLLDDSSSPPSSPKKHNAEESDPGYFRSYARYDIHRQMLLDDTRTLAYRSALLTLSNNKRVLDVGTGTGILTLFAVQGGASSAVAIEASEPLAPLAQSLLAANDPNKIANLFKGRSESYQTNEPFDIIVSEWMGYALLFENMLPSVLHVRDRLLKPGGAMVPRRATMSLGFASARTSYHLLGHRQATPAKDMAWGDVYGMDFSEVGRRWHAEELKTATVMHMSSATPTFERNPDILTTDAVFVDLDLQTCSSDDLEFTRPFRVDVVSTDAAQSMPTNTPHPNSLHSCALWFATELADGIWLDTSPHGADTHWGQVVLQLPEPIVDARTIEGTISFAREKPSNDNESARGYDIALTYRIVYVDGTSSSDEVTRVYELH</sequence>
<evidence type="ECO:0000313" key="11">
    <source>
        <dbReference type="Proteomes" id="UP000660262"/>
    </source>
</evidence>
<reference evidence="10" key="1">
    <citation type="submission" date="2020-10" db="EMBL/GenBank/DDBJ databases">
        <title>Unveiling of a novel bifunctional photoreceptor, Dualchrome1, isolated from a cosmopolitan green alga.</title>
        <authorList>
            <person name="Suzuki S."/>
            <person name="Kawachi M."/>
        </authorList>
    </citation>
    <scope>NUCLEOTIDE SEQUENCE</scope>
    <source>
        <strain evidence="10">NIES 2893</strain>
    </source>
</reference>
<dbReference type="Gene3D" id="2.70.160.11">
    <property type="entry name" value="Hnrnp arginine n-methyltransferase1"/>
    <property type="match status" value="1"/>
</dbReference>
<dbReference type="PANTHER" id="PTHR11006:SF4">
    <property type="entry name" value="PROTEIN ARGININE N-METHYLTRANSFERASE 7"/>
    <property type="match status" value="1"/>
</dbReference>
<protein>
    <submittedName>
        <fullName evidence="10">Arginine N-methyltransferase 3</fullName>
    </submittedName>
</protein>
<dbReference type="Pfam" id="PF13649">
    <property type="entry name" value="Methyltransf_25"/>
    <property type="match status" value="1"/>
</dbReference>
<dbReference type="Pfam" id="PF22528">
    <property type="entry name" value="PRMT_C"/>
    <property type="match status" value="1"/>
</dbReference>
<dbReference type="AlphaFoldDB" id="A0A830H8Z5"/>
<dbReference type="GO" id="GO:0042054">
    <property type="term" value="F:histone methyltransferase activity"/>
    <property type="evidence" value="ECO:0007669"/>
    <property type="project" value="TreeGrafter"/>
</dbReference>
<evidence type="ECO:0000256" key="5">
    <source>
        <dbReference type="ARBA" id="ARBA00049303"/>
    </source>
</evidence>
<name>A0A830H8Z5_9CHLO</name>
<gene>
    <name evidence="10" type="ORF">PPROV_000225900</name>
</gene>